<name>A0ABV3DEL5_9ACTN</name>
<protein>
    <submittedName>
        <fullName evidence="2">LUD domain-containing protein</fullName>
    </submittedName>
</protein>
<dbReference type="Pfam" id="PF02589">
    <property type="entry name" value="LUD_dom"/>
    <property type="match status" value="1"/>
</dbReference>
<evidence type="ECO:0000313" key="2">
    <source>
        <dbReference type="EMBL" id="MEU8134189.1"/>
    </source>
</evidence>
<dbReference type="RefSeq" id="WP_358352636.1">
    <property type="nucleotide sequence ID" value="NZ_JBEZFP010000023.1"/>
</dbReference>
<feature type="domain" description="LUD" evidence="1">
    <location>
        <begin position="53"/>
        <end position="216"/>
    </location>
</feature>
<gene>
    <name evidence="2" type="ORF">AB0C36_11825</name>
</gene>
<organism evidence="2 3">
    <name type="scientific">Streptodolium elevatio</name>
    <dbReference type="NCBI Taxonomy" id="3157996"/>
    <lineage>
        <taxon>Bacteria</taxon>
        <taxon>Bacillati</taxon>
        <taxon>Actinomycetota</taxon>
        <taxon>Actinomycetes</taxon>
        <taxon>Kitasatosporales</taxon>
        <taxon>Streptomycetaceae</taxon>
        <taxon>Streptodolium</taxon>
    </lineage>
</organism>
<reference evidence="2 3" key="1">
    <citation type="submission" date="2024-06" db="EMBL/GenBank/DDBJ databases">
        <title>The Natural Products Discovery Center: Release of the First 8490 Sequenced Strains for Exploring Actinobacteria Biosynthetic Diversity.</title>
        <authorList>
            <person name="Kalkreuter E."/>
            <person name="Kautsar S.A."/>
            <person name="Yang D."/>
            <person name="Bader C.D."/>
            <person name="Teijaro C.N."/>
            <person name="Fluegel L."/>
            <person name="Davis C.M."/>
            <person name="Simpson J.R."/>
            <person name="Lauterbach L."/>
            <person name="Steele A.D."/>
            <person name="Gui C."/>
            <person name="Meng S."/>
            <person name="Li G."/>
            <person name="Viehrig K."/>
            <person name="Ye F."/>
            <person name="Su P."/>
            <person name="Kiefer A.F."/>
            <person name="Nichols A."/>
            <person name="Cepeda A.J."/>
            <person name="Yan W."/>
            <person name="Fan B."/>
            <person name="Jiang Y."/>
            <person name="Adhikari A."/>
            <person name="Zheng C.-J."/>
            <person name="Schuster L."/>
            <person name="Cowan T.M."/>
            <person name="Smanski M.J."/>
            <person name="Chevrette M.G."/>
            <person name="De Carvalho L.P.S."/>
            <person name="Shen B."/>
        </authorList>
    </citation>
    <scope>NUCLEOTIDE SEQUENCE [LARGE SCALE GENOMIC DNA]</scope>
    <source>
        <strain evidence="2 3">NPDC048946</strain>
    </source>
</reference>
<dbReference type="Gene3D" id="3.40.50.10420">
    <property type="entry name" value="NagB/RpiA/CoA transferase-like"/>
    <property type="match status" value="1"/>
</dbReference>
<dbReference type="SUPFAM" id="SSF100950">
    <property type="entry name" value="NagB/RpiA/CoA transferase-like"/>
    <property type="match status" value="1"/>
</dbReference>
<comment type="caution">
    <text evidence="2">The sequence shown here is derived from an EMBL/GenBank/DDBJ whole genome shotgun (WGS) entry which is preliminary data.</text>
</comment>
<dbReference type="InterPro" id="IPR024185">
    <property type="entry name" value="FTHF_cligase-like_sf"/>
</dbReference>
<dbReference type="InterPro" id="IPR037171">
    <property type="entry name" value="NagB/RpiA_transferase-like"/>
</dbReference>
<dbReference type="PANTHER" id="PTHR43682:SF1">
    <property type="entry name" value="LACTATE UTILIZATION PROTEIN C"/>
    <property type="match status" value="1"/>
</dbReference>
<sequence length="229" mass="24112">MSSRTTVLARIRAALEAVPGGDAADEASSGGRGGADAAYRQAHVLPHEVLPLLAENLRDYKAVVHEVTQDELPRAVADAVRRRGCERVVVPPGLPAVWTTGLVDTELLDDTPPLTIDQLDSADGTVTACAVAIAETGTIVLDAGEGQGRRALTLVPDYHLCVVRADQVVASAPQALHRLDARRPLTWISGPSATSDIELDRVEGVHGPRTLEVLLVLPEVPEGRGDSGP</sequence>
<dbReference type="EMBL" id="JBEZFP010000023">
    <property type="protein sequence ID" value="MEU8134189.1"/>
    <property type="molecule type" value="Genomic_DNA"/>
</dbReference>
<keyword evidence="3" id="KW-1185">Reference proteome</keyword>
<evidence type="ECO:0000313" key="3">
    <source>
        <dbReference type="Proteomes" id="UP001551482"/>
    </source>
</evidence>
<dbReference type="Proteomes" id="UP001551482">
    <property type="component" value="Unassembled WGS sequence"/>
</dbReference>
<proteinExistence type="predicted"/>
<evidence type="ECO:0000259" key="1">
    <source>
        <dbReference type="Pfam" id="PF02589"/>
    </source>
</evidence>
<accession>A0ABV3DEL5</accession>
<dbReference type="InterPro" id="IPR003741">
    <property type="entry name" value="LUD_dom"/>
</dbReference>
<dbReference type="PANTHER" id="PTHR43682">
    <property type="entry name" value="LACTATE UTILIZATION PROTEIN C"/>
    <property type="match status" value="1"/>
</dbReference>